<dbReference type="InterPro" id="IPR007219">
    <property type="entry name" value="XnlR_reg_dom"/>
</dbReference>
<comment type="subcellular location">
    <subcellularLocation>
        <location evidence="1">Nucleus</location>
    </subcellularLocation>
</comment>
<keyword evidence="3" id="KW-0805">Transcription regulation</keyword>
<dbReference type="PROSITE" id="PS50048">
    <property type="entry name" value="ZN2_CY6_FUNGAL_2"/>
    <property type="match status" value="1"/>
</dbReference>
<evidence type="ECO:0000313" key="8">
    <source>
        <dbReference type="EMBL" id="KAF2233935.1"/>
    </source>
</evidence>
<dbReference type="PANTHER" id="PTHR47338">
    <property type="entry name" value="ZN(II)2CYS6 TRANSCRIPTION FACTOR (EUROFUNG)-RELATED"/>
    <property type="match status" value="1"/>
</dbReference>
<dbReference type="Gene3D" id="4.10.240.10">
    <property type="entry name" value="Zn(2)-C6 fungal-type DNA-binding domain"/>
    <property type="match status" value="1"/>
</dbReference>
<feature type="compositionally biased region" description="Polar residues" evidence="6">
    <location>
        <begin position="685"/>
        <end position="694"/>
    </location>
</feature>
<dbReference type="GO" id="GO:0006351">
    <property type="term" value="P:DNA-templated transcription"/>
    <property type="evidence" value="ECO:0007669"/>
    <property type="project" value="InterPro"/>
</dbReference>
<accession>A0A6A6H7D7</accession>
<dbReference type="SMART" id="SM00906">
    <property type="entry name" value="Fungal_trans"/>
    <property type="match status" value="1"/>
</dbReference>
<feature type="region of interest" description="Disordered" evidence="6">
    <location>
        <begin position="84"/>
        <end position="137"/>
    </location>
</feature>
<protein>
    <recommendedName>
        <fullName evidence="7">Zn(2)-C6 fungal-type domain-containing protein</fullName>
    </recommendedName>
</protein>
<feature type="compositionally biased region" description="Polar residues" evidence="6">
    <location>
        <begin position="96"/>
        <end position="115"/>
    </location>
</feature>
<evidence type="ECO:0000313" key="9">
    <source>
        <dbReference type="Proteomes" id="UP000800092"/>
    </source>
</evidence>
<keyword evidence="5" id="KW-0539">Nucleus</keyword>
<evidence type="ECO:0000256" key="1">
    <source>
        <dbReference type="ARBA" id="ARBA00004123"/>
    </source>
</evidence>
<dbReference type="Pfam" id="PF00172">
    <property type="entry name" value="Zn_clus"/>
    <property type="match status" value="1"/>
</dbReference>
<reference evidence="8" key="1">
    <citation type="journal article" date="2020" name="Stud. Mycol.">
        <title>101 Dothideomycetes genomes: a test case for predicting lifestyles and emergence of pathogens.</title>
        <authorList>
            <person name="Haridas S."/>
            <person name="Albert R."/>
            <person name="Binder M."/>
            <person name="Bloem J."/>
            <person name="Labutti K."/>
            <person name="Salamov A."/>
            <person name="Andreopoulos B."/>
            <person name="Baker S."/>
            <person name="Barry K."/>
            <person name="Bills G."/>
            <person name="Bluhm B."/>
            <person name="Cannon C."/>
            <person name="Castanera R."/>
            <person name="Culley D."/>
            <person name="Daum C."/>
            <person name="Ezra D."/>
            <person name="Gonzalez J."/>
            <person name="Henrissat B."/>
            <person name="Kuo A."/>
            <person name="Liang C."/>
            <person name="Lipzen A."/>
            <person name="Lutzoni F."/>
            <person name="Magnuson J."/>
            <person name="Mondo S."/>
            <person name="Nolan M."/>
            <person name="Ohm R."/>
            <person name="Pangilinan J."/>
            <person name="Park H.-J."/>
            <person name="Ramirez L."/>
            <person name="Alfaro M."/>
            <person name="Sun H."/>
            <person name="Tritt A."/>
            <person name="Yoshinaga Y."/>
            <person name="Zwiers L.-H."/>
            <person name="Turgeon B."/>
            <person name="Goodwin S."/>
            <person name="Spatafora J."/>
            <person name="Crous P."/>
            <person name="Grigoriev I."/>
        </authorList>
    </citation>
    <scope>NUCLEOTIDE SEQUENCE</scope>
    <source>
        <strain evidence="8">Tuck. ex Michener</strain>
    </source>
</reference>
<keyword evidence="4" id="KW-0804">Transcription</keyword>
<dbReference type="Pfam" id="PF04082">
    <property type="entry name" value="Fungal_trans"/>
    <property type="match status" value="1"/>
</dbReference>
<dbReference type="GO" id="GO:0008270">
    <property type="term" value="F:zinc ion binding"/>
    <property type="evidence" value="ECO:0007669"/>
    <property type="project" value="InterPro"/>
</dbReference>
<evidence type="ECO:0000256" key="4">
    <source>
        <dbReference type="ARBA" id="ARBA00023163"/>
    </source>
</evidence>
<dbReference type="EMBL" id="ML991802">
    <property type="protein sequence ID" value="KAF2233935.1"/>
    <property type="molecule type" value="Genomic_DNA"/>
</dbReference>
<dbReference type="SUPFAM" id="SSF57701">
    <property type="entry name" value="Zn2/Cys6 DNA-binding domain"/>
    <property type="match status" value="1"/>
</dbReference>
<dbReference type="PANTHER" id="PTHR47338:SF4">
    <property type="entry name" value="ZN(II)2CYS6 TRANSCRIPTION FACTOR (EUROFUNG)"/>
    <property type="match status" value="1"/>
</dbReference>
<gene>
    <name evidence="8" type="ORF">EV356DRAFT_183179</name>
</gene>
<dbReference type="SMART" id="SM00066">
    <property type="entry name" value="GAL4"/>
    <property type="match status" value="1"/>
</dbReference>
<dbReference type="InterPro" id="IPR001138">
    <property type="entry name" value="Zn2Cys6_DnaBD"/>
</dbReference>
<feature type="region of interest" description="Disordered" evidence="6">
    <location>
        <begin position="793"/>
        <end position="819"/>
    </location>
</feature>
<proteinExistence type="predicted"/>
<dbReference type="GO" id="GO:0005634">
    <property type="term" value="C:nucleus"/>
    <property type="evidence" value="ECO:0007669"/>
    <property type="project" value="UniProtKB-SubCell"/>
</dbReference>
<evidence type="ECO:0000256" key="6">
    <source>
        <dbReference type="SAM" id="MobiDB-lite"/>
    </source>
</evidence>
<feature type="region of interest" description="Disordered" evidence="6">
    <location>
        <begin position="656"/>
        <end position="769"/>
    </location>
</feature>
<sequence length="852" mass="94753">MSRPQIGIDRLPPRRTTSDGPREAMNCKSCRKRKIKCNRLRPTCEACQIFQCPCIYDAVPKKRGPKTDVLEALLKRVDGLEKRLHDENKPEGSVVVNESSITVESTSPTDPQESSDAPKSEPAEMQPGSPVHDSPALLTPTESLEHSLPNLTDIYIDTYFARVHGKPYHILDESSIRHRSQTNQLPTFLLHSIYAVSARYASEYIGGYNAAVRASREFTNRARAEIDVDDPTFENLQSLLLIGLACFQAGKGKKAYMLLSSAISMALALDLHREMPQHFNVSPQERDGRRRLFWTCYLLDRFTSCGSKRPPLISDRSVRLRLPSWRPQSNTSMYVEGAFFPANGSVENFPASGIQSQGSSGMLIDIVRILGITHQYLAAGGVKGDSHFPWHSLSNLSKIRQDLDVWASGTQDTFASIERLFGQPDSISLVLSKLVYHLIHCLIYRPFLPVDLSELSGTGQHQSWQIEATNRCFLHANAIAELVEIGKSSGITDWPAFVGYCVCTAGTIHVHGAHYPQRHGEVYSASAEFLAREMQQLTELRYIWAGVQHQRDTLQVVYSSHSELVKSLASSPMRFSPVFHMEDFFDRYPGQYFDGAHVTFTDVIVDAVHEGLPYNYDDNGSHGALRNASVHFAPPRHVLPNQRDTNLHLAGIRKRRKPMNALPPMVNTQQTPPSEISSSAPPSATLPSQGQAQLPQHLASQQQNHLNLQQSPQRQQSQSQQQPQSQAQVPSDQTQNQTQNNQNNQSNPPQQQQRFDPPSTYTPVNISPSFHFSPLPQSMALTMPPAVQSAPPFEQSFFPYGPRTPGAASATGSTHTDAERDPFLSLLEQLAENEHSQGGPSELDYFLGGAQG</sequence>
<feature type="region of interest" description="Disordered" evidence="6">
    <location>
        <begin position="832"/>
        <end position="852"/>
    </location>
</feature>
<dbReference type="InterPro" id="IPR050815">
    <property type="entry name" value="TF_fung"/>
</dbReference>
<feature type="compositionally biased region" description="Low complexity" evidence="6">
    <location>
        <begin position="696"/>
        <end position="753"/>
    </location>
</feature>
<evidence type="ECO:0000256" key="3">
    <source>
        <dbReference type="ARBA" id="ARBA00023015"/>
    </source>
</evidence>
<evidence type="ECO:0000259" key="7">
    <source>
        <dbReference type="PROSITE" id="PS50048"/>
    </source>
</evidence>
<dbReference type="GO" id="GO:0003677">
    <property type="term" value="F:DNA binding"/>
    <property type="evidence" value="ECO:0007669"/>
    <property type="project" value="InterPro"/>
</dbReference>
<feature type="region of interest" description="Disordered" evidence="6">
    <location>
        <begin position="1"/>
        <end position="22"/>
    </location>
</feature>
<feature type="compositionally biased region" description="Polar residues" evidence="6">
    <location>
        <begin position="759"/>
        <end position="769"/>
    </location>
</feature>
<keyword evidence="9" id="KW-1185">Reference proteome</keyword>
<organism evidence="8 9">
    <name type="scientific">Viridothelium virens</name>
    <name type="common">Speckled blister lichen</name>
    <name type="synonym">Trypethelium virens</name>
    <dbReference type="NCBI Taxonomy" id="1048519"/>
    <lineage>
        <taxon>Eukaryota</taxon>
        <taxon>Fungi</taxon>
        <taxon>Dikarya</taxon>
        <taxon>Ascomycota</taxon>
        <taxon>Pezizomycotina</taxon>
        <taxon>Dothideomycetes</taxon>
        <taxon>Dothideomycetes incertae sedis</taxon>
        <taxon>Trypetheliales</taxon>
        <taxon>Trypetheliaceae</taxon>
        <taxon>Viridothelium</taxon>
    </lineage>
</organism>
<dbReference type="Proteomes" id="UP000800092">
    <property type="component" value="Unassembled WGS sequence"/>
</dbReference>
<feature type="domain" description="Zn(2)-C6 fungal-type" evidence="7">
    <location>
        <begin position="26"/>
        <end position="56"/>
    </location>
</feature>
<dbReference type="AlphaFoldDB" id="A0A6A6H7D7"/>
<keyword evidence="2" id="KW-0479">Metal-binding</keyword>
<feature type="compositionally biased region" description="Low complexity" evidence="6">
    <location>
        <begin position="672"/>
        <end position="683"/>
    </location>
</feature>
<dbReference type="InterPro" id="IPR036864">
    <property type="entry name" value="Zn2-C6_fun-type_DNA-bd_sf"/>
</dbReference>
<dbReference type="GO" id="GO:0000981">
    <property type="term" value="F:DNA-binding transcription factor activity, RNA polymerase II-specific"/>
    <property type="evidence" value="ECO:0007669"/>
    <property type="project" value="InterPro"/>
</dbReference>
<evidence type="ECO:0000256" key="2">
    <source>
        <dbReference type="ARBA" id="ARBA00022723"/>
    </source>
</evidence>
<dbReference type="CDD" id="cd00067">
    <property type="entry name" value="GAL4"/>
    <property type="match status" value="1"/>
</dbReference>
<evidence type="ECO:0000256" key="5">
    <source>
        <dbReference type="ARBA" id="ARBA00023242"/>
    </source>
</evidence>
<name>A0A6A6H7D7_VIRVR</name>
<dbReference type="OrthoDB" id="197068at2759"/>
<dbReference type="CDD" id="cd12148">
    <property type="entry name" value="fungal_TF_MHR"/>
    <property type="match status" value="1"/>
</dbReference>